<accession>A0A0A9B3Y0</accession>
<reference evidence="1" key="2">
    <citation type="journal article" date="2015" name="Data Brief">
        <title>Shoot transcriptome of the giant reed, Arundo donax.</title>
        <authorList>
            <person name="Barrero R.A."/>
            <person name="Guerrero F.D."/>
            <person name="Moolhuijzen P."/>
            <person name="Goolsby J.A."/>
            <person name="Tidwell J."/>
            <person name="Bellgard S.E."/>
            <person name="Bellgard M.I."/>
        </authorList>
    </citation>
    <scope>NUCLEOTIDE SEQUENCE</scope>
    <source>
        <tissue evidence="1">Shoot tissue taken approximately 20 cm above the soil surface</tissue>
    </source>
</reference>
<sequence>MVYSFLNIGKRIASLTESALIFSSSLCIAGLFYKECTPTLTRSCTACKDARSRRIMMQNSSVVHENEAT</sequence>
<name>A0A0A9B3Y0_ARUDO</name>
<evidence type="ECO:0000313" key="1">
    <source>
        <dbReference type="EMBL" id="JAD58056.1"/>
    </source>
</evidence>
<reference evidence="1" key="1">
    <citation type="submission" date="2014-09" db="EMBL/GenBank/DDBJ databases">
        <authorList>
            <person name="Magalhaes I.L.F."/>
            <person name="Oliveira U."/>
            <person name="Santos F.R."/>
            <person name="Vidigal T.H.D.A."/>
            <person name="Brescovit A.D."/>
            <person name="Santos A.J."/>
        </authorList>
    </citation>
    <scope>NUCLEOTIDE SEQUENCE</scope>
    <source>
        <tissue evidence="1">Shoot tissue taken approximately 20 cm above the soil surface</tissue>
    </source>
</reference>
<protein>
    <submittedName>
        <fullName evidence="1">Uncharacterized protein</fullName>
    </submittedName>
</protein>
<organism evidence="1">
    <name type="scientific">Arundo donax</name>
    <name type="common">Giant reed</name>
    <name type="synonym">Donax arundinaceus</name>
    <dbReference type="NCBI Taxonomy" id="35708"/>
    <lineage>
        <taxon>Eukaryota</taxon>
        <taxon>Viridiplantae</taxon>
        <taxon>Streptophyta</taxon>
        <taxon>Embryophyta</taxon>
        <taxon>Tracheophyta</taxon>
        <taxon>Spermatophyta</taxon>
        <taxon>Magnoliopsida</taxon>
        <taxon>Liliopsida</taxon>
        <taxon>Poales</taxon>
        <taxon>Poaceae</taxon>
        <taxon>PACMAD clade</taxon>
        <taxon>Arundinoideae</taxon>
        <taxon>Arundineae</taxon>
        <taxon>Arundo</taxon>
    </lineage>
</organism>
<dbReference type="AlphaFoldDB" id="A0A0A9B3Y0"/>
<proteinExistence type="predicted"/>
<dbReference type="EMBL" id="GBRH01239839">
    <property type="protein sequence ID" value="JAD58056.1"/>
    <property type="molecule type" value="Transcribed_RNA"/>
</dbReference>